<dbReference type="RefSeq" id="WP_216439566.1">
    <property type="nucleotide sequence ID" value="NZ_JAHLQF010000002.1"/>
</dbReference>
<keyword evidence="1" id="KW-1133">Transmembrane helix</keyword>
<organism evidence="2 3">
    <name type="scientific">Clostridium mobile</name>
    <dbReference type="NCBI Taxonomy" id="2841512"/>
    <lineage>
        <taxon>Bacteria</taxon>
        <taxon>Bacillati</taxon>
        <taxon>Bacillota</taxon>
        <taxon>Clostridia</taxon>
        <taxon>Eubacteriales</taxon>
        <taxon>Clostridiaceae</taxon>
        <taxon>Clostridium</taxon>
    </lineage>
</organism>
<keyword evidence="3" id="KW-1185">Reference proteome</keyword>
<keyword evidence="1" id="KW-0472">Membrane</keyword>
<dbReference type="Pfam" id="PF14898">
    <property type="entry name" value="DUF4491"/>
    <property type="match status" value="1"/>
</dbReference>
<protein>
    <submittedName>
        <fullName evidence="2">DUF4491 family protein</fullName>
    </submittedName>
</protein>
<evidence type="ECO:0000313" key="3">
    <source>
        <dbReference type="Proteomes" id="UP000726170"/>
    </source>
</evidence>
<gene>
    <name evidence="2" type="ORF">KQI86_11450</name>
</gene>
<dbReference type="Proteomes" id="UP000726170">
    <property type="component" value="Unassembled WGS sequence"/>
</dbReference>
<feature type="transmembrane region" description="Helical" evidence="1">
    <location>
        <begin position="6"/>
        <end position="24"/>
    </location>
</feature>
<keyword evidence="1" id="KW-0812">Transmembrane</keyword>
<reference evidence="2 3" key="1">
    <citation type="submission" date="2021-06" db="EMBL/GenBank/DDBJ databases">
        <authorList>
            <person name="Sun Q."/>
            <person name="Li D."/>
        </authorList>
    </citation>
    <scope>NUCLEOTIDE SEQUENCE [LARGE SCALE GENOMIC DNA]</scope>
    <source>
        <strain evidence="2 3">MSJ-11</strain>
    </source>
</reference>
<evidence type="ECO:0000313" key="2">
    <source>
        <dbReference type="EMBL" id="MBU5484952.1"/>
    </source>
</evidence>
<comment type="caution">
    <text evidence="2">The sequence shown here is derived from an EMBL/GenBank/DDBJ whole genome shotgun (WGS) entry which is preliminary data.</text>
</comment>
<feature type="transmembrane region" description="Helical" evidence="1">
    <location>
        <begin position="60"/>
        <end position="78"/>
    </location>
</feature>
<evidence type="ECO:0000256" key="1">
    <source>
        <dbReference type="SAM" id="Phobius"/>
    </source>
</evidence>
<dbReference type="InterPro" id="IPR027890">
    <property type="entry name" value="DUF4491"/>
</dbReference>
<dbReference type="EMBL" id="JAHLQF010000002">
    <property type="protein sequence ID" value="MBU5484952.1"/>
    <property type="molecule type" value="Genomic_DNA"/>
</dbReference>
<accession>A0ABS6EIB1</accession>
<proteinExistence type="predicted"/>
<feature type="transmembrane region" description="Helical" evidence="1">
    <location>
        <begin position="36"/>
        <end position="54"/>
    </location>
</feature>
<sequence>MTLNFYGLIIGLVMLISTGLGHIIVIKGEYHFGIKLWPLFLIVGILCTLSSFIVKNDLVSGSLGIVGVTFLWGIHELIQQRERVKKGWFPKK</sequence>
<name>A0ABS6EIB1_9CLOT</name>